<evidence type="ECO:0000256" key="1">
    <source>
        <dbReference type="ARBA" id="ARBA00004383"/>
    </source>
</evidence>
<evidence type="ECO:0000256" key="13">
    <source>
        <dbReference type="SAM" id="MobiDB-lite"/>
    </source>
</evidence>
<reference evidence="17 18" key="1">
    <citation type="submission" date="2017-07" db="EMBL/GenBank/DDBJ databases">
        <title>Leptospira spp. isolated from tropical soils.</title>
        <authorList>
            <person name="Thibeaux R."/>
            <person name="Iraola G."/>
            <person name="Ferres I."/>
            <person name="Bierque E."/>
            <person name="Girault D."/>
            <person name="Soupe-Gilbert M.-E."/>
            <person name="Picardeau M."/>
            <person name="Goarant C."/>
        </authorList>
    </citation>
    <scope>NUCLEOTIDE SEQUENCE [LARGE SCALE GENOMIC DNA]</scope>
    <source>
        <strain evidence="16 18">FH1-B-B1</strain>
        <strain evidence="15 17">FH1-B-C1</strain>
    </source>
</reference>
<dbReference type="AlphaFoldDB" id="A0A2M9ZT04"/>
<keyword evidence="9 14" id="KW-0472">Membrane</keyword>
<dbReference type="InterPro" id="IPR004961">
    <property type="entry name" value="Lipase_chaperone"/>
</dbReference>
<dbReference type="Proteomes" id="UP000231962">
    <property type="component" value="Unassembled WGS sequence"/>
</dbReference>
<evidence type="ECO:0000256" key="9">
    <source>
        <dbReference type="ARBA" id="ARBA00023136"/>
    </source>
</evidence>
<dbReference type="EMBL" id="NPDZ01000001">
    <property type="protein sequence ID" value="PJZ75145.1"/>
    <property type="molecule type" value="Genomic_DNA"/>
</dbReference>
<dbReference type="EMBL" id="NPDY01000016">
    <property type="protein sequence ID" value="PJZ68790.1"/>
    <property type="molecule type" value="Genomic_DNA"/>
</dbReference>
<keyword evidence="6" id="KW-0442">Lipid degradation</keyword>
<keyword evidence="4" id="KW-0997">Cell inner membrane</keyword>
<dbReference type="OrthoDB" id="342519at2"/>
<dbReference type="RefSeq" id="WP_100714804.1">
    <property type="nucleotide sequence ID" value="NZ_NPDY01000016.1"/>
</dbReference>
<evidence type="ECO:0000256" key="11">
    <source>
        <dbReference type="ARBA" id="ARBA00030948"/>
    </source>
</evidence>
<keyword evidence="7 14" id="KW-1133">Transmembrane helix</keyword>
<keyword evidence="3" id="KW-1003">Cell membrane</keyword>
<evidence type="ECO:0000256" key="4">
    <source>
        <dbReference type="ARBA" id="ARBA00022519"/>
    </source>
</evidence>
<evidence type="ECO:0000313" key="15">
    <source>
        <dbReference type="EMBL" id="PJZ68790.1"/>
    </source>
</evidence>
<name>A0A2M9ZT04_9LEPT</name>
<keyword evidence="5 14" id="KW-0812">Transmembrane</keyword>
<comment type="caution">
    <text evidence="16">The sequence shown here is derived from an EMBL/GenBank/DDBJ whole genome shotgun (WGS) entry which is preliminary data.</text>
</comment>
<evidence type="ECO:0000256" key="2">
    <source>
        <dbReference type="ARBA" id="ARBA00010358"/>
    </source>
</evidence>
<dbReference type="GO" id="GO:0005886">
    <property type="term" value="C:plasma membrane"/>
    <property type="evidence" value="ECO:0007669"/>
    <property type="project" value="UniProtKB-SubCell"/>
</dbReference>
<evidence type="ECO:0000256" key="12">
    <source>
        <dbReference type="ARBA" id="ARBA00031542"/>
    </source>
</evidence>
<accession>A0A2M9ZT04</accession>
<keyword evidence="17" id="KW-1185">Reference proteome</keyword>
<keyword evidence="10" id="KW-0143">Chaperone</keyword>
<proteinExistence type="inferred from homology"/>
<evidence type="ECO:0000256" key="8">
    <source>
        <dbReference type="ARBA" id="ARBA00023098"/>
    </source>
</evidence>
<feature type="transmembrane region" description="Helical" evidence="14">
    <location>
        <begin position="12"/>
        <end position="30"/>
    </location>
</feature>
<gene>
    <name evidence="15" type="ORF">CH360_14695</name>
    <name evidence="16" type="ORF">CH373_03815</name>
</gene>
<comment type="similarity">
    <text evidence="2">Belongs to the lipase chaperone family.</text>
</comment>
<evidence type="ECO:0000256" key="5">
    <source>
        <dbReference type="ARBA" id="ARBA00022692"/>
    </source>
</evidence>
<evidence type="ECO:0000313" key="16">
    <source>
        <dbReference type="EMBL" id="PJZ75145.1"/>
    </source>
</evidence>
<evidence type="ECO:0000256" key="10">
    <source>
        <dbReference type="ARBA" id="ARBA00023186"/>
    </source>
</evidence>
<feature type="region of interest" description="Disordered" evidence="13">
    <location>
        <begin position="334"/>
        <end position="353"/>
    </location>
</feature>
<protein>
    <recommendedName>
        <fullName evidence="11">Lipase helper protein</fullName>
    </recommendedName>
    <alternativeName>
        <fullName evidence="12">Lipase modulator</fullName>
    </alternativeName>
</protein>
<dbReference type="SUPFAM" id="SSF158855">
    <property type="entry name" value="Lipase chaperone-like"/>
    <property type="match status" value="1"/>
</dbReference>
<evidence type="ECO:0000256" key="14">
    <source>
        <dbReference type="SAM" id="Phobius"/>
    </source>
</evidence>
<dbReference type="Proteomes" id="UP000231990">
    <property type="component" value="Unassembled WGS sequence"/>
</dbReference>
<keyword evidence="8" id="KW-0443">Lipid metabolism</keyword>
<dbReference type="GO" id="GO:0016042">
    <property type="term" value="P:lipid catabolic process"/>
    <property type="evidence" value="ECO:0007669"/>
    <property type="project" value="UniProtKB-KW"/>
</dbReference>
<dbReference type="Pfam" id="PF03280">
    <property type="entry name" value="Lipase_chap"/>
    <property type="match status" value="1"/>
</dbReference>
<feature type="compositionally biased region" description="Basic and acidic residues" evidence="13">
    <location>
        <begin position="336"/>
        <end position="353"/>
    </location>
</feature>
<evidence type="ECO:0000256" key="3">
    <source>
        <dbReference type="ARBA" id="ARBA00022475"/>
    </source>
</evidence>
<organism evidence="16 18">
    <name type="scientific">Leptospira perolatii</name>
    <dbReference type="NCBI Taxonomy" id="2023191"/>
    <lineage>
        <taxon>Bacteria</taxon>
        <taxon>Pseudomonadati</taxon>
        <taxon>Spirochaetota</taxon>
        <taxon>Spirochaetia</taxon>
        <taxon>Leptospirales</taxon>
        <taxon>Leptospiraceae</taxon>
        <taxon>Leptospira</taxon>
    </lineage>
</organism>
<evidence type="ECO:0000313" key="18">
    <source>
        <dbReference type="Proteomes" id="UP000231990"/>
    </source>
</evidence>
<evidence type="ECO:0000256" key="6">
    <source>
        <dbReference type="ARBA" id="ARBA00022963"/>
    </source>
</evidence>
<evidence type="ECO:0000256" key="7">
    <source>
        <dbReference type="ARBA" id="ARBA00022989"/>
    </source>
</evidence>
<dbReference type="GO" id="GO:0051082">
    <property type="term" value="F:unfolded protein binding"/>
    <property type="evidence" value="ECO:0007669"/>
    <property type="project" value="InterPro"/>
</dbReference>
<comment type="subcellular location">
    <subcellularLocation>
        <location evidence="1">Cell inner membrane</location>
        <topology evidence="1">Single-pass membrane protein</topology>
        <orientation evidence="1">Periplasmic side</orientation>
    </subcellularLocation>
</comment>
<dbReference type="GO" id="GO:0006457">
    <property type="term" value="P:protein folding"/>
    <property type="evidence" value="ECO:0007669"/>
    <property type="project" value="InterPro"/>
</dbReference>
<evidence type="ECO:0000313" key="17">
    <source>
        <dbReference type="Proteomes" id="UP000231962"/>
    </source>
</evidence>
<sequence length="353" mass="41537">MWTKIKQLPTLVWILGGVVLLVLLLIFAFSESESNKSGFFGKDEDESYGFSVSQNESGDWIIHPAIQETSRNIYKDGEWLSYEEILKYAASGELDMVSELWALRRRCPQDMGPDQCNEIVKAFLLEQYPGKDGEKLVALFGKYLKYEVTMREMELPGDLKSQETYELVKRKRRNIFSDEEAKLVFGMEEAERDYQFSLSHFLNETKNLSGDKRMQRFDEFRKQVYGNYYNTVTKREPKFNGYETEMFLRENEMEKMAQAQKDSQVRAIREKYFGKEGADRIEQVYRDIEDRKNKETQVMREEQAWLSTNPNASADEKNKAIEAIRSRILGSDEAEEYSRRRSLEEEQKKLNIK</sequence>